<dbReference type="EMBL" id="VIVK01000001">
    <property type="protein sequence ID" value="TWD79995.1"/>
    <property type="molecule type" value="Genomic_DNA"/>
</dbReference>
<dbReference type="SUPFAM" id="SSF53474">
    <property type="entry name" value="alpha/beta-Hydrolases"/>
    <property type="match status" value="1"/>
</dbReference>
<dbReference type="GO" id="GO:0003824">
    <property type="term" value="F:catalytic activity"/>
    <property type="evidence" value="ECO:0007669"/>
    <property type="project" value="UniProtKB-ARBA"/>
</dbReference>
<dbReference type="InterPro" id="IPR000073">
    <property type="entry name" value="AB_hydrolase_1"/>
</dbReference>
<dbReference type="InterPro" id="IPR029058">
    <property type="entry name" value="AB_hydrolase_fold"/>
</dbReference>
<feature type="domain" description="AB hydrolase-1" evidence="1">
    <location>
        <begin position="2"/>
        <end position="107"/>
    </location>
</feature>
<dbReference type="AlphaFoldDB" id="A0A561BMB0"/>
<organism evidence="2 3">
    <name type="scientific">Kribbella amoyensis</name>
    <dbReference type="NCBI Taxonomy" id="996641"/>
    <lineage>
        <taxon>Bacteria</taxon>
        <taxon>Bacillati</taxon>
        <taxon>Actinomycetota</taxon>
        <taxon>Actinomycetes</taxon>
        <taxon>Propionibacteriales</taxon>
        <taxon>Kribbellaceae</taxon>
        <taxon>Kribbella</taxon>
    </lineage>
</organism>
<dbReference type="PANTHER" id="PTHR43433:SF5">
    <property type="entry name" value="AB HYDROLASE-1 DOMAIN-CONTAINING PROTEIN"/>
    <property type="match status" value="1"/>
</dbReference>
<protein>
    <submittedName>
        <fullName evidence="2">Pimeloyl-ACP methyl ester carboxylesterase</fullName>
    </submittedName>
</protein>
<evidence type="ECO:0000313" key="3">
    <source>
        <dbReference type="Proteomes" id="UP000318380"/>
    </source>
</evidence>
<gene>
    <name evidence="2" type="ORF">FB561_1061</name>
</gene>
<evidence type="ECO:0000313" key="2">
    <source>
        <dbReference type="EMBL" id="TWD79995.1"/>
    </source>
</evidence>
<dbReference type="Gene3D" id="3.40.50.1820">
    <property type="entry name" value="alpha/beta hydrolase"/>
    <property type="match status" value="1"/>
</dbReference>
<name>A0A561BMB0_9ACTN</name>
<dbReference type="InterPro" id="IPR050471">
    <property type="entry name" value="AB_hydrolase"/>
</dbReference>
<sequence>MVFFLHGCPDTRHAAYPGAEAATDAGVRLIAVNRPGYGLSDPCDSDHLTVADDVAAVADQLGIERYAVLGMSLGGPYALACAVRHPGRVTAVALVESPAIPFELDPPYHRDDLGPDQQKFFTDLAHGTVDEAIEALRPGFEKYRASLALDDPDDEALAARWIKGHPPLDAAYLAHLPPSAVAASVREALANPAGYLRDAAITFRTWSFRPEAVICPVTVHHGVEDPNPSIRNAHWLAAHIPGATATFHPTAHLTTLHEHWPQFLDELTGRS</sequence>
<evidence type="ECO:0000259" key="1">
    <source>
        <dbReference type="Pfam" id="PF00561"/>
    </source>
</evidence>
<dbReference type="PRINTS" id="PR00111">
    <property type="entry name" value="ABHYDROLASE"/>
</dbReference>
<dbReference type="Pfam" id="PF00561">
    <property type="entry name" value="Abhydrolase_1"/>
    <property type="match status" value="1"/>
</dbReference>
<comment type="caution">
    <text evidence="2">The sequence shown here is derived from an EMBL/GenBank/DDBJ whole genome shotgun (WGS) entry which is preliminary data.</text>
</comment>
<proteinExistence type="predicted"/>
<keyword evidence="3" id="KW-1185">Reference proteome</keyword>
<dbReference type="Proteomes" id="UP000318380">
    <property type="component" value="Unassembled WGS sequence"/>
</dbReference>
<accession>A0A561BMB0</accession>
<dbReference type="RefSeq" id="WP_202880546.1">
    <property type="nucleotide sequence ID" value="NZ_VIVK01000001.1"/>
</dbReference>
<dbReference type="PANTHER" id="PTHR43433">
    <property type="entry name" value="HYDROLASE, ALPHA/BETA FOLD FAMILY PROTEIN"/>
    <property type="match status" value="1"/>
</dbReference>
<reference evidence="2 3" key="1">
    <citation type="submission" date="2019-06" db="EMBL/GenBank/DDBJ databases">
        <title>Sequencing the genomes of 1000 actinobacteria strains.</title>
        <authorList>
            <person name="Klenk H.-P."/>
        </authorList>
    </citation>
    <scope>NUCLEOTIDE SEQUENCE [LARGE SCALE GENOMIC DNA]</scope>
    <source>
        <strain evidence="2 3">DSM 24683</strain>
    </source>
</reference>